<feature type="binding site" evidence="2">
    <location>
        <position position="110"/>
    </location>
    <ligand>
        <name>Fe cation</name>
        <dbReference type="ChEBI" id="CHEBI:24875"/>
    </ligand>
</feature>
<feature type="binding site" evidence="2">
    <location>
        <position position="66"/>
    </location>
    <ligand>
        <name>Fe cation</name>
        <dbReference type="ChEBI" id="CHEBI:24875"/>
    </ligand>
</feature>
<dbReference type="CDD" id="cd02909">
    <property type="entry name" value="cupin_pirin_N"/>
    <property type="match status" value="1"/>
</dbReference>
<dbReference type="EMBL" id="QFZK01000014">
    <property type="protein sequence ID" value="RFO95635.1"/>
    <property type="molecule type" value="Genomic_DNA"/>
</dbReference>
<comment type="similarity">
    <text evidence="1 3">Belongs to the pirin family.</text>
</comment>
<dbReference type="InterPro" id="IPR014710">
    <property type="entry name" value="RmlC-like_jellyroll"/>
</dbReference>
<feature type="binding site" evidence="2">
    <location>
        <position position="112"/>
    </location>
    <ligand>
        <name>Fe cation</name>
        <dbReference type="ChEBI" id="CHEBI:24875"/>
    </ligand>
</feature>
<feature type="binding site" evidence="2">
    <location>
        <position position="68"/>
    </location>
    <ligand>
        <name>Fe cation</name>
        <dbReference type="ChEBI" id="CHEBI:24875"/>
    </ligand>
</feature>
<dbReference type="PANTHER" id="PTHR13903:SF8">
    <property type="entry name" value="PIRIN"/>
    <property type="match status" value="1"/>
</dbReference>
<comment type="cofactor">
    <cofactor evidence="2">
        <name>Fe cation</name>
        <dbReference type="ChEBI" id="CHEBI:24875"/>
    </cofactor>
    <text evidence="2">Binds 1 Fe cation per subunit.</text>
</comment>
<dbReference type="InterPro" id="IPR003829">
    <property type="entry name" value="Pirin_N_dom"/>
</dbReference>
<accession>A0A3E1R8E5</accession>
<dbReference type="AlphaFoldDB" id="A0A3E1R8E5"/>
<dbReference type="PANTHER" id="PTHR13903">
    <property type="entry name" value="PIRIN-RELATED"/>
    <property type="match status" value="1"/>
</dbReference>
<sequence length="305" mass="33162">MTATPTASTLRQVERLVTGQPTSDGAGVKLTRVLTQDLQKRLDPFLMLDSFASDKPEDYGAGFPNHPHRGFETVTYMIAGRMRHTDSGGHEGLLQNGGVQWMTAGFGLVHSEMPEQEAGVMEGFQLWLNLPGKDKLCKPWYRDIQSDSIPEITTPKGEGDDPRGGVLVRVISGASHGVEGAMHRSAADYPTDPLYLDLHFPSSGASITQPIPEAHNAFLYVYRGTVHVVDAEGRATPVPRQRMAILKNAGAAVMLQSESSTEPARALLIAGQPLHEPIAQYGPFVMNTREELMTAVEDFQAGRMG</sequence>
<dbReference type="SUPFAM" id="SSF51182">
    <property type="entry name" value="RmlC-like cupins"/>
    <property type="match status" value="1"/>
</dbReference>
<dbReference type="RefSeq" id="WP_117179427.1">
    <property type="nucleotide sequence ID" value="NZ_QFZK01000014.1"/>
</dbReference>
<keyword evidence="7" id="KW-1185">Reference proteome</keyword>
<feature type="domain" description="Pirin C-terminal" evidence="5">
    <location>
        <begin position="203"/>
        <end position="305"/>
    </location>
</feature>
<dbReference type="PIRSF" id="PIRSF006232">
    <property type="entry name" value="Pirin"/>
    <property type="match status" value="1"/>
</dbReference>
<proteinExistence type="inferred from homology"/>
<reference evidence="6 7" key="1">
    <citation type="submission" date="2018-05" db="EMBL/GenBank/DDBJ databases">
        <title>Rhodoferax soyangensis sp.nov., isolated from an oligotrophic freshwater lake.</title>
        <authorList>
            <person name="Park M."/>
        </authorList>
    </citation>
    <scope>NUCLEOTIDE SEQUENCE [LARGE SCALE GENOMIC DNA]</scope>
    <source>
        <strain evidence="6 7">IMCC26218</strain>
    </source>
</reference>
<organism evidence="6 7">
    <name type="scientific">Rhodoferax lacus</name>
    <dbReference type="NCBI Taxonomy" id="2184758"/>
    <lineage>
        <taxon>Bacteria</taxon>
        <taxon>Pseudomonadati</taxon>
        <taxon>Pseudomonadota</taxon>
        <taxon>Betaproteobacteria</taxon>
        <taxon>Burkholderiales</taxon>
        <taxon>Comamonadaceae</taxon>
        <taxon>Rhodoferax</taxon>
    </lineage>
</organism>
<comment type="caution">
    <text evidence="6">The sequence shown here is derived from an EMBL/GenBank/DDBJ whole genome shotgun (WGS) entry which is preliminary data.</text>
</comment>
<evidence type="ECO:0000256" key="3">
    <source>
        <dbReference type="RuleBase" id="RU003457"/>
    </source>
</evidence>
<gene>
    <name evidence="6" type="ORF">DIC66_17720</name>
</gene>
<dbReference type="OrthoDB" id="321327at2"/>
<dbReference type="InterPro" id="IPR012093">
    <property type="entry name" value="Pirin"/>
</dbReference>
<dbReference type="Proteomes" id="UP000260665">
    <property type="component" value="Unassembled WGS sequence"/>
</dbReference>
<dbReference type="GO" id="GO:0046872">
    <property type="term" value="F:metal ion binding"/>
    <property type="evidence" value="ECO:0007669"/>
    <property type="project" value="UniProtKB-KW"/>
</dbReference>
<dbReference type="Gene3D" id="2.60.120.10">
    <property type="entry name" value="Jelly Rolls"/>
    <property type="match status" value="2"/>
</dbReference>
<evidence type="ECO:0000256" key="2">
    <source>
        <dbReference type="PIRSR" id="PIRSR006232-1"/>
    </source>
</evidence>
<evidence type="ECO:0000313" key="7">
    <source>
        <dbReference type="Proteomes" id="UP000260665"/>
    </source>
</evidence>
<dbReference type="InterPro" id="IPR011051">
    <property type="entry name" value="RmlC_Cupin_sf"/>
</dbReference>
<dbReference type="InterPro" id="IPR008778">
    <property type="entry name" value="Pirin_C_dom"/>
</dbReference>
<feature type="domain" description="Pirin N-terminal" evidence="4">
    <location>
        <begin position="29"/>
        <end position="128"/>
    </location>
</feature>
<keyword evidence="2" id="KW-0408">Iron</keyword>
<evidence type="ECO:0000313" key="6">
    <source>
        <dbReference type="EMBL" id="RFO95635.1"/>
    </source>
</evidence>
<dbReference type="Pfam" id="PF02678">
    <property type="entry name" value="Pirin"/>
    <property type="match status" value="1"/>
</dbReference>
<evidence type="ECO:0000256" key="1">
    <source>
        <dbReference type="ARBA" id="ARBA00008416"/>
    </source>
</evidence>
<dbReference type="CDD" id="cd02247">
    <property type="entry name" value="cupin_pirin_C"/>
    <property type="match status" value="1"/>
</dbReference>
<dbReference type="Pfam" id="PF05726">
    <property type="entry name" value="Pirin_C"/>
    <property type="match status" value="1"/>
</dbReference>
<protein>
    <recommendedName>
        <fullName evidence="8">Pirin family protein</fullName>
    </recommendedName>
</protein>
<keyword evidence="2" id="KW-0479">Metal-binding</keyword>
<evidence type="ECO:0000259" key="5">
    <source>
        <dbReference type="Pfam" id="PF05726"/>
    </source>
</evidence>
<evidence type="ECO:0000259" key="4">
    <source>
        <dbReference type="Pfam" id="PF02678"/>
    </source>
</evidence>
<name>A0A3E1R8E5_9BURK</name>
<evidence type="ECO:0008006" key="8">
    <source>
        <dbReference type="Google" id="ProtNLM"/>
    </source>
</evidence>